<feature type="compositionally biased region" description="Polar residues" evidence="1">
    <location>
        <begin position="197"/>
        <end position="215"/>
    </location>
</feature>
<name>A0A2A2L5C4_9BILA</name>
<evidence type="ECO:0000313" key="4">
    <source>
        <dbReference type="Proteomes" id="UP000218231"/>
    </source>
</evidence>
<feature type="compositionally biased region" description="Low complexity" evidence="1">
    <location>
        <begin position="516"/>
        <end position="525"/>
    </location>
</feature>
<proteinExistence type="predicted"/>
<feature type="compositionally biased region" description="Basic and acidic residues" evidence="1">
    <location>
        <begin position="222"/>
        <end position="235"/>
    </location>
</feature>
<feature type="compositionally biased region" description="Polar residues" evidence="1">
    <location>
        <begin position="236"/>
        <end position="248"/>
    </location>
</feature>
<feature type="domain" description="C2H2-type" evidence="2">
    <location>
        <begin position="46"/>
        <end position="68"/>
    </location>
</feature>
<feature type="region of interest" description="Disordered" evidence="1">
    <location>
        <begin position="660"/>
        <end position="680"/>
    </location>
</feature>
<dbReference type="AlphaFoldDB" id="A0A2A2L5C4"/>
<reference evidence="3 4" key="1">
    <citation type="journal article" date="2017" name="Curr. Biol.">
        <title>Genome architecture and evolution of a unichromosomal asexual nematode.</title>
        <authorList>
            <person name="Fradin H."/>
            <person name="Zegar C."/>
            <person name="Gutwein M."/>
            <person name="Lucas J."/>
            <person name="Kovtun M."/>
            <person name="Corcoran D."/>
            <person name="Baugh L.R."/>
            <person name="Kiontke K."/>
            <person name="Gunsalus K."/>
            <person name="Fitch D.H."/>
            <person name="Piano F."/>
        </authorList>
    </citation>
    <scope>NUCLEOTIDE SEQUENCE [LARGE SCALE GENOMIC DNA]</scope>
    <source>
        <strain evidence="3">PF1309</strain>
    </source>
</reference>
<feature type="region of interest" description="Disordered" evidence="1">
    <location>
        <begin position="609"/>
        <end position="628"/>
    </location>
</feature>
<keyword evidence="4" id="KW-1185">Reference proteome</keyword>
<dbReference type="Proteomes" id="UP000218231">
    <property type="component" value="Unassembled WGS sequence"/>
</dbReference>
<evidence type="ECO:0000259" key="2">
    <source>
        <dbReference type="PROSITE" id="PS00028"/>
    </source>
</evidence>
<feature type="compositionally biased region" description="Polar residues" evidence="1">
    <location>
        <begin position="816"/>
        <end position="825"/>
    </location>
</feature>
<comment type="caution">
    <text evidence="3">The sequence shown here is derived from an EMBL/GenBank/DDBJ whole genome shotgun (WGS) entry which is preliminary data.</text>
</comment>
<feature type="region of interest" description="Disordered" evidence="1">
    <location>
        <begin position="122"/>
        <end position="248"/>
    </location>
</feature>
<gene>
    <name evidence="3" type="ORF">WR25_06857</name>
</gene>
<feature type="compositionally biased region" description="Basic and acidic residues" evidence="1">
    <location>
        <begin position="612"/>
        <end position="628"/>
    </location>
</feature>
<dbReference type="STRING" id="2018661.A0A2A2L5C4"/>
<feature type="compositionally biased region" description="Polar residues" evidence="1">
    <location>
        <begin position="486"/>
        <end position="501"/>
    </location>
</feature>
<feature type="compositionally biased region" description="Low complexity" evidence="1">
    <location>
        <begin position="920"/>
        <end position="929"/>
    </location>
</feature>
<organism evidence="3 4">
    <name type="scientific">Diploscapter pachys</name>
    <dbReference type="NCBI Taxonomy" id="2018661"/>
    <lineage>
        <taxon>Eukaryota</taxon>
        <taxon>Metazoa</taxon>
        <taxon>Ecdysozoa</taxon>
        <taxon>Nematoda</taxon>
        <taxon>Chromadorea</taxon>
        <taxon>Rhabditida</taxon>
        <taxon>Rhabditina</taxon>
        <taxon>Rhabditomorpha</taxon>
        <taxon>Rhabditoidea</taxon>
        <taxon>Rhabditidae</taxon>
        <taxon>Diploscapter</taxon>
    </lineage>
</organism>
<feature type="compositionally biased region" description="Polar residues" evidence="1">
    <location>
        <begin position="159"/>
        <end position="181"/>
    </location>
</feature>
<sequence>MSGIADRNAVDEAEGLKCILCGSKKDDEEIMEQHLLRHFKYKKYACEDCDELFYTEAERHKHCIQEKHNNMFRASHSSTVANSYVEQLLEQIRLDSQLLHSGVLQEKHIVNARLQLNQQMKTEMQNEVESNKKRSKGNTGKKAETQQVQKKNLNDRSKATAQTPTGNAAKRNLSNLFNSAGATDDEEESSDEESPPRSRTATASRTPASEVQRQNVNRKRRISDLQSEKATDKPNSKQQTNADQNQPCIDPSLSSIHIYIAQLEGEKRARELATPAPSKTVCKQCKASVDNLYISRRDHVLRSHIENVDESDFSSILEATMLMCFPSEVFSDQQCTKCPSTNKKIKSLKSMLGHIDKQHSRIMVMCPFNKCGHTESLSEIFSHMKHFHEFDKVQKLPASDPLRKIIQYYRDYSKILRNQLLDESFPYRSNLILAPHGYFVTLITVLKSEDADFQAFESVISITKYPEAKKPTFTMADVNLVPQDPNMPSTSSAHNPASTTAQPTRLTDLLHRVLDSSDSSSSSDESSSDVEDNPSSSASAAAAAAAAAAAVPTTSRARPSIHLNDAASTQSMQPSQIVSVKHNFAGFVRRPKNSFNPLVVRKKSLKCVPISNRDDGGNAQKQEEQPLQQAEERLPINNAGEASNDQPHAQRIIGIKRSLSFSSEDDQGHEPGIVTSGKKVEKKKPRWTEIEGDRYRDIKKENEMDADEYGQRNANEQTSVDAAQLIDPVQPNRADSPPDIKFNIQNQDRTLLSRENGPRSFGTLPNQKPAKGSFNQKMGSDWETARNGGLQQKEKEDVEDPDVICITPAKMPTPPIVTTASSSGDKTVVKEECDPVQSGQKAPSGRKTLLPTPPKPLLQPLHTLVSYDRRQDNQLSNSRRHDSLPHRHDDRYAGGKDRDRDRDKGNKDRDRRDDNRRGHASSSKRSYSSRSRRHHKHS</sequence>
<feature type="compositionally biased region" description="Basic and acidic residues" evidence="1">
    <location>
        <begin position="879"/>
        <end position="917"/>
    </location>
</feature>
<feature type="region of interest" description="Disordered" evidence="1">
    <location>
        <begin position="752"/>
        <end position="938"/>
    </location>
</feature>
<dbReference type="PROSITE" id="PS00028">
    <property type="entry name" value="ZINC_FINGER_C2H2_1"/>
    <property type="match status" value="1"/>
</dbReference>
<feature type="region of interest" description="Disordered" evidence="1">
    <location>
        <begin position="514"/>
        <end position="541"/>
    </location>
</feature>
<evidence type="ECO:0000256" key="1">
    <source>
        <dbReference type="SAM" id="MobiDB-lite"/>
    </source>
</evidence>
<feature type="compositionally biased region" description="Acidic residues" evidence="1">
    <location>
        <begin position="183"/>
        <end position="193"/>
    </location>
</feature>
<dbReference type="InterPro" id="IPR013087">
    <property type="entry name" value="Znf_C2H2_type"/>
</dbReference>
<dbReference type="EMBL" id="LIAE01007182">
    <property type="protein sequence ID" value="PAV81392.1"/>
    <property type="molecule type" value="Genomic_DNA"/>
</dbReference>
<dbReference type="SMART" id="SM00355">
    <property type="entry name" value="ZnF_C2H2"/>
    <property type="match status" value="5"/>
</dbReference>
<feature type="region of interest" description="Disordered" evidence="1">
    <location>
        <begin position="479"/>
        <end position="501"/>
    </location>
</feature>
<accession>A0A2A2L5C4</accession>
<protein>
    <recommendedName>
        <fullName evidence="2">C2H2-type domain-containing protein</fullName>
    </recommendedName>
</protein>
<evidence type="ECO:0000313" key="3">
    <source>
        <dbReference type="EMBL" id="PAV81392.1"/>
    </source>
</evidence>